<accession>A0AAJ1X2X3</accession>
<dbReference type="Gene3D" id="1.10.1130.10">
    <property type="entry name" value="Flavocytochrome C3, Chain A"/>
    <property type="match status" value="2"/>
</dbReference>
<keyword evidence="7" id="KW-1185">Reference proteome</keyword>
<dbReference type="AlphaFoldDB" id="A0AAJ1X2X3"/>
<dbReference type="InterPro" id="IPR024673">
    <property type="entry name" value="Octahem_Cyt_c"/>
</dbReference>
<evidence type="ECO:0000256" key="2">
    <source>
        <dbReference type="SAM" id="MobiDB-lite"/>
    </source>
</evidence>
<dbReference type="PANTHER" id="PTHR35038:SF5">
    <property type="entry name" value="CYTOCHROME C-TYPE PROTEIN NRFB"/>
    <property type="match status" value="1"/>
</dbReference>
<dbReference type="Pfam" id="PF11783">
    <property type="entry name" value="Cytochrome_cB"/>
    <property type="match status" value="1"/>
</dbReference>
<dbReference type="SUPFAM" id="SSF48695">
    <property type="entry name" value="Multiheme cytochromes"/>
    <property type="match status" value="1"/>
</dbReference>
<proteinExistence type="predicted"/>
<gene>
    <name evidence="6" type="ORF">NOI20_01375</name>
</gene>
<organism evidence="6 7">
    <name type="scientific">Rhodalgimonas zhirmunskyi</name>
    <dbReference type="NCBI Taxonomy" id="2964767"/>
    <lineage>
        <taxon>Bacteria</taxon>
        <taxon>Pseudomonadati</taxon>
        <taxon>Pseudomonadota</taxon>
        <taxon>Alphaproteobacteria</taxon>
        <taxon>Rhodobacterales</taxon>
        <taxon>Roseobacteraceae</taxon>
        <taxon>Rhodalgimonas</taxon>
    </lineage>
</organism>
<keyword evidence="3" id="KW-0472">Membrane</keyword>
<dbReference type="RefSeq" id="WP_317624374.1">
    <property type="nucleotide sequence ID" value="NZ_JANFFA010000001.1"/>
</dbReference>
<evidence type="ECO:0000256" key="4">
    <source>
        <dbReference type="SAM" id="SignalP"/>
    </source>
</evidence>
<keyword evidence="3" id="KW-0812">Transmembrane</keyword>
<comment type="caution">
    <text evidence="6">The sequence shown here is derived from an EMBL/GenBank/DDBJ whole genome shotgun (WGS) entry which is preliminary data.</text>
</comment>
<dbReference type="Pfam" id="PF13435">
    <property type="entry name" value="Cytochrome_C554"/>
    <property type="match status" value="1"/>
</dbReference>
<dbReference type="GO" id="GO:0016491">
    <property type="term" value="F:oxidoreductase activity"/>
    <property type="evidence" value="ECO:0007669"/>
    <property type="project" value="TreeGrafter"/>
</dbReference>
<dbReference type="InterPro" id="IPR036280">
    <property type="entry name" value="Multihaem_cyt_sf"/>
</dbReference>
<reference evidence="6" key="1">
    <citation type="submission" date="2022-07" db="EMBL/GenBank/DDBJ databases">
        <authorList>
            <person name="Otstavnykh N."/>
            <person name="Isaeva M."/>
            <person name="Bystritskaya E."/>
        </authorList>
    </citation>
    <scope>NUCLEOTIDE SEQUENCE</scope>
    <source>
        <strain evidence="6">10Alg 79</strain>
    </source>
</reference>
<keyword evidence="1 4" id="KW-0732">Signal</keyword>
<evidence type="ECO:0000313" key="6">
    <source>
        <dbReference type="EMBL" id="MDQ2092753.1"/>
    </source>
</evidence>
<dbReference type="PANTHER" id="PTHR35038">
    <property type="entry name" value="DISSIMILATORY SULFITE REDUCTASE SIRA"/>
    <property type="match status" value="1"/>
</dbReference>
<dbReference type="InterPro" id="IPR051829">
    <property type="entry name" value="Multiheme_Cytochr_ET"/>
</dbReference>
<evidence type="ECO:0000313" key="7">
    <source>
        <dbReference type="Proteomes" id="UP001227162"/>
    </source>
</evidence>
<sequence>MKYLVKTALAAGIIALLSGPVFASEEATPAVASPPEGPRSITAPGESTADHSKFKKLQQEFTSGPEVTQACISCHTEASDQVMHSIHFKWEFEHPETGQVLGKSKVINAFCGNVVGNEARCTSCHAGYGWTDMNQPPPQQETAVDCLVCHDRSGQYTKTATGAGHPPLQNVKPGTKTITGADAWPVDLAKAAQSVGLPGRDNCGSCHFYGGGGDNVKHGDLSSALYMPSRDVDVHMSPDGGNFTCSTCHVSEKHQWSGSRYAVNAVDPHHDKPLKPGERRDVATCESCHSETPHPANIMGMKLNDHTDKVACQTCHIPAFARGGVATKTFWDWSTAGKMDENGKPLVLHDYTQSDGQELHTYLATKGDFEWGEDVKPYYAWFDGQVRYTLGGDKIDPSKPVDVNQIKGDPNDGSSRIWPFKKMIGKQAYDTKLDHLVYTHVWGPTTDTAFWTNYDWGKAIEAGMKAAGVEYSGEFGFVDTHMYWPITHMVAPADEAVKCGMCHSENGRLEGMAGVFLPGTDSMNWTGILGRLIVLAALAGVLLHTAIRIFAGKKGDDTHG</sequence>
<dbReference type="InterPro" id="IPR023155">
    <property type="entry name" value="Cyt_c-552/4"/>
</dbReference>
<dbReference type="Proteomes" id="UP001227162">
    <property type="component" value="Unassembled WGS sequence"/>
</dbReference>
<evidence type="ECO:0000256" key="3">
    <source>
        <dbReference type="SAM" id="Phobius"/>
    </source>
</evidence>
<feature type="signal peptide" evidence="4">
    <location>
        <begin position="1"/>
        <end position="23"/>
    </location>
</feature>
<dbReference type="PIRSF" id="PIRSF039014">
    <property type="entry name" value="OTR_cyc"/>
    <property type="match status" value="1"/>
</dbReference>
<dbReference type="NCBIfam" id="TIGR04315">
    <property type="entry name" value="octaheme_Shew"/>
    <property type="match status" value="1"/>
</dbReference>
<protein>
    <submittedName>
        <fullName evidence="6">Tetrathionate reductase family octaheme c-type cytochrome</fullName>
    </submittedName>
</protein>
<dbReference type="EMBL" id="JANFFA010000001">
    <property type="protein sequence ID" value="MDQ2092753.1"/>
    <property type="molecule type" value="Genomic_DNA"/>
</dbReference>
<name>A0AAJ1X2X3_9RHOB</name>
<feature type="region of interest" description="Disordered" evidence="2">
    <location>
        <begin position="28"/>
        <end position="49"/>
    </location>
</feature>
<reference evidence="6" key="2">
    <citation type="submission" date="2023-04" db="EMBL/GenBank/DDBJ databases">
        <title>'Rhodoalgimonas zhirmunskyi' gen. nov., isolated from a red alga.</title>
        <authorList>
            <person name="Nedashkovskaya O.I."/>
            <person name="Otstavnykh N.Y."/>
            <person name="Bystritskaya E.P."/>
            <person name="Balabanova L.A."/>
            <person name="Isaeva M.P."/>
        </authorList>
    </citation>
    <scope>NUCLEOTIDE SEQUENCE</scope>
    <source>
        <strain evidence="6">10Alg 79</strain>
    </source>
</reference>
<evidence type="ECO:0000259" key="5">
    <source>
        <dbReference type="Pfam" id="PF13435"/>
    </source>
</evidence>
<feature type="domain" description="Cytochrome c-552/4" evidence="5">
    <location>
        <begin position="244"/>
        <end position="316"/>
    </location>
</feature>
<feature type="transmembrane region" description="Helical" evidence="3">
    <location>
        <begin position="528"/>
        <end position="551"/>
    </location>
</feature>
<evidence type="ECO:0000256" key="1">
    <source>
        <dbReference type="ARBA" id="ARBA00022729"/>
    </source>
</evidence>
<keyword evidence="3" id="KW-1133">Transmembrane helix</keyword>
<feature type="chain" id="PRO_5042595824" evidence="4">
    <location>
        <begin position="24"/>
        <end position="560"/>
    </location>
</feature>